<dbReference type="GO" id="GO:1900376">
    <property type="term" value="P:regulation of secondary metabolite biosynthetic process"/>
    <property type="evidence" value="ECO:0007669"/>
    <property type="project" value="TreeGrafter"/>
</dbReference>
<accession>A0A645JIP2</accession>
<protein>
    <recommendedName>
        <fullName evidence="8">Zinc-specific metallo-regulatory protein</fullName>
    </recommendedName>
</protein>
<keyword evidence="5" id="KW-0238">DNA-binding</keyword>
<dbReference type="Pfam" id="PF01475">
    <property type="entry name" value="FUR"/>
    <property type="match status" value="1"/>
</dbReference>
<dbReference type="EMBL" id="VSSQ01140723">
    <property type="protein sequence ID" value="MPN62559.1"/>
    <property type="molecule type" value="Genomic_DNA"/>
</dbReference>
<dbReference type="PANTHER" id="PTHR33202:SF7">
    <property type="entry name" value="FERRIC UPTAKE REGULATION PROTEIN"/>
    <property type="match status" value="1"/>
</dbReference>
<proteinExistence type="inferred from homology"/>
<evidence type="ECO:0000313" key="7">
    <source>
        <dbReference type="EMBL" id="MPN62559.1"/>
    </source>
</evidence>
<evidence type="ECO:0008006" key="8">
    <source>
        <dbReference type="Google" id="ProtNLM"/>
    </source>
</evidence>
<dbReference type="GO" id="GO:0003700">
    <property type="term" value="F:DNA-binding transcription factor activity"/>
    <property type="evidence" value="ECO:0007669"/>
    <property type="project" value="InterPro"/>
</dbReference>
<dbReference type="Gene3D" id="1.10.10.10">
    <property type="entry name" value="Winged helix-like DNA-binding domain superfamily/Winged helix DNA-binding domain"/>
    <property type="match status" value="1"/>
</dbReference>
<dbReference type="InterPro" id="IPR002481">
    <property type="entry name" value="FUR"/>
</dbReference>
<name>A0A645JIP2_9ZZZZ</name>
<dbReference type="SUPFAM" id="SSF46785">
    <property type="entry name" value="Winged helix' DNA-binding domain"/>
    <property type="match status" value="1"/>
</dbReference>
<keyword evidence="4" id="KW-0805">Transcription regulation</keyword>
<dbReference type="InterPro" id="IPR043135">
    <property type="entry name" value="Fur_C"/>
</dbReference>
<reference evidence="7" key="1">
    <citation type="submission" date="2019-08" db="EMBL/GenBank/DDBJ databases">
        <authorList>
            <person name="Kucharzyk K."/>
            <person name="Murdoch R.W."/>
            <person name="Higgins S."/>
            <person name="Loffler F."/>
        </authorList>
    </citation>
    <scope>NUCLEOTIDE SEQUENCE</scope>
</reference>
<dbReference type="AlphaFoldDB" id="A0A645JIP2"/>
<evidence type="ECO:0000256" key="4">
    <source>
        <dbReference type="ARBA" id="ARBA00023015"/>
    </source>
</evidence>
<keyword evidence="6" id="KW-0804">Transcription</keyword>
<evidence type="ECO:0000256" key="6">
    <source>
        <dbReference type="ARBA" id="ARBA00023163"/>
    </source>
</evidence>
<dbReference type="PANTHER" id="PTHR33202">
    <property type="entry name" value="ZINC UPTAKE REGULATION PROTEIN"/>
    <property type="match status" value="1"/>
</dbReference>
<keyword evidence="2" id="KW-0678">Repressor</keyword>
<comment type="similarity">
    <text evidence="1">Belongs to the Fur family.</text>
</comment>
<dbReference type="InterPro" id="IPR036388">
    <property type="entry name" value="WH-like_DNA-bd_sf"/>
</dbReference>
<keyword evidence="3" id="KW-0862">Zinc</keyword>
<organism evidence="7">
    <name type="scientific">bioreactor metagenome</name>
    <dbReference type="NCBI Taxonomy" id="1076179"/>
    <lineage>
        <taxon>unclassified sequences</taxon>
        <taxon>metagenomes</taxon>
        <taxon>ecological metagenomes</taxon>
    </lineage>
</organism>
<comment type="caution">
    <text evidence="7">The sequence shown here is derived from an EMBL/GenBank/DDBJ whole genome shotgun (WGS) entry which is preliminary data.</text>
</comment>
<dbReference type="GO" id="GO:0000976">
    <property type="term" value="F:transcription cis-regulatory region binding"/>
    <property type="evidence" value="ECO:0007669"/>
    <property type="project" value="TreeGrafter"/>
</dbReference>
<dbReference type="Gene3D" id="3.30.1490.190">
    <property type="match status" value="1"/>
</dbReference>
<dbReference type="GO" id="GO:0045892">
    <property type="term" value="P:negative regulation of DNA-templated transcription"/>
    <property type="evidence" value="ECO:0007669"/>
    <property type="project" value="TreeGrafter"/>
</dbReference>
<sequence>MNVEKILSVAKLRATHQRKVVLRLLVEKGSPLSHSEISSTLVESLDKVTLYRTLQTLKGAGIVHQVQGLDGVWRFCAHDPESKGCPGDHPHFLCLHCGKMFCLTDQRLPRVEVPEGMTVEGKQLVVYGCCSECDPETEEL</sequence>
<evidence type="ECO:0000256" key="5">
    <source>
        <dbReference type="ARBA" id="ARBA00023125"/>
    </source>
</evidence>
<dbReference type="GO" id="GO:0008270">
    <property type="term" value="F:zinc ion binding"/>
    <property type="evidence" value="ECO:0007669"/>
    <property type="project" value="TreeGrafter"/>
</dbReference>
<evidence type="ECO:0000256" key="2">
    <source>
        <dbReference type="ARBA" id="ARBA00022491"/>
    </source>
</evidence>
<dbReference type="InterPro" id="IPR036390">
    <property type="entry name" value="WH_DNA-bd_sf"/>
</dbReference>
<gene>
    <name evidence="7" type="ORF">SDC9_210308</name>
</gene>
<evidence type="ECO:0000256" key="3">
    <source>
        <dbReference type="ARBA" id="ARBA00022833"/>
    </source>
</evidence>
<evidence type="ECO:0000256" key="1">
    <source>
        <dbReference type="ARBA" id="ARBA00007957"/>
    </source>
</evidence>